<evidence type="ECO:0000313" key="3">
    <source>
        <dbReference type="Proteomes" id="UP001642409"/>
    </source>
</evidence>
<gene>
    <name evidence="2" type="ORF">HINF_LOCUS19139</name>
    <name evidence="1" type="ORF">HINF_LOCUS45082</name>
</gene>
<dbReference type="Proteomes" id="UP001642409">
    <property type="component" value="Unassembled WGS sequence"/>
</dbReference>
<protein>
    <submittedName>
        <fullName evidence="2">Hypothetical_protein</fullName>
    </submittedName>
</protein>
<proteinExistence type="predicted"/>
<dbReference type="AlphaFoldDB" id="A0AA86QNV4"/>
<accession>A0AA86QNV4</accession>
<organism evidence="1">
    <name type="scientific">Hexamita inflata</name>
    <dbReference type="NCBI Taxonomy" id="28002"/>
    <lineage>
        <taxon>Eukaryota</taxon>
        <taxon>Metamonada</taxon>
        <taxon>Diplomonadida</taxon>
        <taxon>Hexamitidae</taxon>
        <taxon>Hexamitinae</taxon>
        <taxon>Hexamita</taxon>
    </lineage>
</organism>
<name>A0AA86QNV4_9EUKA</name>
<dbReference type="EMBL" id="CATOUU010000889">
    <property type="protein sequence ID" value="CAI9957437.1"/>
    <property type="molecule type" value="Genomic_DNA"/>
</dbReference>
<evidence type="ECO:0000313" key="1">
    <source>
        <dbReference type="EMBL" id="CAI9957437.1"/>
    </source>
</evidence>
<dbReference type="EMBL" id="CAXDID020000050">
    <property type="protein sequence ID" value="CAL6004968.1"/>
    <property type="molecule type" value="Genomic_DNA"/>
</dbReference>
<evidence type="ECO:0000313" key="2">
    <source>
        <dbReference type="EMBL" id="CAL6004968.1"/>
    </source>
</evidence>
<sequence>MEFEIIYDIKTKYFALTKYILINVDAQYQKECCSNLIVPVDNQISIGCNISQVSAIVLLKAVVSKLVFVTDFVSLLDLFPKFQIKAQKILRKTLCYRLTSSCINKFLPSQISQVFNTIQWDNIHIIRGVRLVLQMMQIQRSSTLNLV</sequence>
<keyword evidence="3" id="KW-1185">Reference proteome</keyword>
<reference evidence="2 3" key="2">
    <citation type="submission" date="2024-07" db="EMBL/GenBank/DDBJ databases">
        <authorList>
            <person name="Akdeniz Z."/>
        </authorList>
    </citation>
    <scope>NUCLEOTIDE SEQUENCE [LARGE SCALE GENOMIC DNA]</scope>
</reference>
<comment type="caution">
    <text evidence="1">The sequence shown here is derived from an EMBL/GenBank/DDBJ whole genome shotgun (WGS) entry which is preliminary data.</text>
</comment>
<reference evidence="1" key="1">
    <citation type="submission" date="2023-06" db="EMBL/GenBank/DDBJ databases">
        <authorList>
            <person name="Kurt Z."/>
        </authorList>
    </citation>
    <scope>NUCLEOTIDE SEQUENCE</scope>
</reference>